<evidence type="ECO:0000313" key="25">
    <source>
        <dbReference type="EMBL" id="KAJ6986801.1"/>
    </source>
</evidence>
<evidence type="ECO:0000256" key="21">
    <source>
        <dbReference type="ARBA" id="ARBA00048679"/>
    </source>
</evidence>
<keyword evidence="17 23" id="KW-0472">Membrane</keyword>
<keyword evidence="16 23" id="KW-1133">Transmembrane helix</keyword>
<keyword evidence="5" id="KW-1003">Cell membrane</keyword>
<reference evidence="25" key="1">
    <citation type="journal article" date="2023" name="Mol. Ecol. Resour.">
        <title>Chromosome-level genome assembly of a triploid poplar Populus alba 'Berolinensis'.</title>
        <authorList>
            <person name="Chen S."/>
            <person name="Yu Y."/>
            <person name="Wang X."/>
            <person name="Wang S."/>
            <person name="Zhang T."/>
            <person name="Zhou Y."/>
            <person name="He R."/>
            <person name="Meng N."/>
            <person name="Wang Y."/>
            <person name="Liu W."/>
            <person name="Liu Z."/>
            <person name="Liu J."/>
            <person name="Guo Q."/>
            <person name="Huang H."/>
            <person name="Sederoff R.R."/>
            <person name="Wang G."/>
            <person name="Qu G."/>
            <person name="Chen S."/>
        </authorList>
    </citation>
    <scope>NUCLEOTIDE SEQUENCE</scope>
    <source>
        <strain evidence="25">SC-2020</strain>
    </source>
</reference>
<evidence type="ECO:0000256" key="15">
    <source>
        <dbReference type="ARBA" id="ARBA00022840"/>
    </source>
</evidence>
<dbReference type="SUPFAM" id="SSF52058">
    <property type="entry name" value="L domain-like"/>
    <property type="match status" value="2"/>
</dbReference>
<evidence type="ECO:0000256" key="5">
    <source>
        <dbReference type="ARBA" id="ARBA00022475"/>
    </source>
</evidence>
<evidence type="ECO:0000256" key="13">
    <source>
        <dbReference type="ARBA" id="ARBA00022741"/>
    </source>
</evidence>
<protein>
    <recommendedName>
        <fullName evidence="4">non-specific serine/threonine protein kinase</fullName>
        <ecNumber evidence="4">2.7.11.1</ecNumber>
    </recommendedName>
</protein>
<dbReference type="GO" id="GO:0005886">
    <property type="term" value="C:plasma membrane"/>
    <property type="evidence" value="ECO:0007669"/>
    <property type="project" value="UniProtKB-SubCell"/>
</dbReference>
<dbReference type="FunFam" id="1.10.510.10:FF:000358">
    <property type="entry name" value="Putative leucine-rich repeat receptor-like serine/threonine-protein kinase"/>
    <property type="match status" value="1"/>
</dbReference>
<keyword evidence="14 25" id="KW-0418">Kinase</keyword>
<dbReference type="InterPro" id="IPR011009">
    <property type="entry name" value="Kinase-like_dom_sf"/>
</dbReference>
<keyword evidence="10 23" id="KW-0812">Transmembrane</keyword>
<proteinExistence type="inferred from homology"/>
<evidence type="ECO:0000256" key="17">
    <source>
        <dbReference type="ARBA" id="ARBA00023136"/>
    </source>
</evidence>
<dbReference type="PROSITE" id="PS00107">
    <property type="entry name" value="PROTEIN_KINASE_ATP"/>
    <property type="match status" value="1"/>
</dbReference>
<keyword evidence="7" id="KW-0597">Phosphoprotein</keyword>
<keyword evidence="6" id="KW-0723">Serine/threonine-protein kinase</keyword>
<keyword evidence="15 22" id="KW-0067">ATP-binding</keyword>
<evidence type="ECO:0000256" key="23">
    <source>
        <dbReference type="SAM" id="Phobius"/>
    </source>
</evidence>
<gene>
    <name evidence="25" type="ORF">NC653_020133</name>
</gene>
<evidence type="ECO:0000256" key="3">
    <source>
        <dbReference type="ARBA" id="ARBA00008684"/>
    </source>
</evidence>
<keyword evidence="8" id="KW-0433">Leucine-rich repeat</keyword>
<feature type="binding site" evidence="22">
    <location>
        <position position="753"/>
    </location>
    <ligand>
        <name>ATP</name>
        <dbReference type="ChEBI" id="CHEBI:30616"/>
    </ligand>
</feature>
<dbReference type="Pfam" id="PF08263">
    <property type="entry name" value="LRRNT_2"/>
    <property type="match status" value="1"/>
</dbReference>
<evidence type="ECO:0000256" key="14">
    <source>
        <dbReference type="ARBA" id="ARBA00022777"/>
    </source>
</evidence>
<dbReference type="InterPro" id="IPR013210">
    <property type="entry name" value="LRR_N_plant-typ"/>
</dbReference>
<comment type="similarity">
    <text evidence="3">Belongs to the protein kinase superfamily. Ser/Thr protein kinase family.</text>
</comment>
<comment type="subcellular location">
    <subcellularLocation>
        <location evidence="1">Cell membrane</location>
        <topology evidence="1">Single-pass membrane protein</topology>
    </subcellularLocation>
    <subcellularLocation>
        <location evidence="2">Membrane</location>
        <topology evidence="2">Single-pass type I membrane protein</topology>
    </subcellularLocation>
</comment>
<keyword evidence="18 25" id="KW-0675">Receptor</keyword>
<dbReference type="Gene3D" id="3.30.200.20">
    <property type="entry name" value="Phosphorylase Kinase, domain 1"/>
    <property type="match status" value="1"/>
</dbReference>
<feature type="transmembrane region" description="Helical" evidence="23">
    <location>
        <begin position="669"/>
        <end position="692"/>
    </location>
</feature>
<dbReference type="Gene3D" id="1.10.510.10">
    <property type="entry name" value="Transferase(Phosphotransferase) domain 1"/>
    <property type="match status" value="1"/>
</dbReference>
<dbReference type="InterPro" id="IPR051809">
    <property type="entry name" value="Plant_receptor-like_S/T_kinase"/>
</dbReference>
<dbReference type="InterPro" id="IPR001611">
    <property type="entry name" value="Leu-rich_rpt"/>
</dbReference>
<comment type="caution">
    <text evidence="25">The sequence shown here is derived from an EMBL/GenBank/DDBJ whole genome shotgun (WGS) entry which is preliminary data.</text>
</comment>
<dbReference type="FunFam" id="3.30.200.20:FF:000432">
    <property type="entry name" value="LRR receptor-like serine/threonine-protein kinase EFR"/>
    <property type="match status" value="1"/>
</dbReference>
<keyword evidence="26" id="KW-1185">Reference proteome</keyword>
<keyword evidence="19" id="KW-0325">Glycoprotein</keyword>
<evidence type="ECO:0000256" key="20">
    <source>
        <dbReference type="ARBA" id="ARBA00047899"/>
    </source>
</evidence>
<name>A0AAD6MJK5_9ROSI</name>
<evidence type="ECO:0000256" key="6">
    <source>
        <dbReference type="ARBA" id="ARBA00022527"/>
    </source>
</evidence>
<dbReference type="EC" id="2.7.11.1" evidence="4"/>
<dbReference type="Pfam" id="PF00560">
    <property type="entry name" value="LRR_1"/>
    <property type="match status" value="3"/>
</dbReference>
<dbReference type="FunFam" id="3.80.10.10:FF:000288">
    <property type="entry name" value="LRR receptor-like serine/threonine-protein kinase EFR"/>
    <property type="match status" value="1"/>
</dbReference>
<dbReference type="InterPro" id="IPR032675">
    <property type="entry name" value="LRR_dom_sf"/>
</dbReference>
<feature type="domain" description="Protein kinase" evidence="24">
    <location>
        <begin position="724"/>
        <end position="1034"/>
    </location>
</feature>
<dbReference type="InterPro" id="IPR000719">
    <property type="entry name" value="Prot_kinase_dom"/>
</dbReference>
<dbReference type="InterPro" id="IPR008271">
    <property type="entry name" value="Ser/Thr_kinase_AS"/>
</dbReference>
<evidence type="ECO:0000256" key="22">
    <source>
        <dbReference type="PROSITE-ProRule" id="PRU10141"/>
    </source>
</evidence>
<dbReference type="PROSITE" id="PS50011">
    <property type="entry name" value="PROTEIN_KINASE_DOM"/>
    <property type="match status" value="1"/>
</dbReference>
<evidence type="ECO:0000259" key="24">
    <source>
        <dbReference type="PROSITE" id="PS50011"/>
    </source>
</evidence>
<keyword evidence="13 22" id="KW-0547">Nucleotide-binding</keyword>
<evidence type="ECO:0000256" key="7">
    <source>
        <dbReference type="ARBA" id="ARBA00022553"/>
    </source>
</evidence>
<dbReference type="PANTHER" id="PTHR27008:SF596">
    <property type="entry name" value="OS02G0215500 PROTEIN"/>
    <property type="match status" value="1"/>
</dbReference>
<evidence type="ECO:0000256" key="2">
    <source>
        <dbReference type="ARBA" id="ARBA00004479"/>
    </source>
</evidence>
<comment type="catalytic activity">
    <reaction evidence="20">
        <text>L-threonyl-[protein] + ATP = O-phospho-L-threonyl-[protein] + ADP + H(+)</text>
        <dbReference type="Rhea" id="RHEA:46608"/>
        <dbReference type="Rhea" id="RHEA-COMP:11060"/>
        <dbReference type="Rhea" id="RHEA-COMP:11605"/>
        <dbReference type="ChEBI" id="CHEBI:15378"/>
        <dbReference type="ChEBI" id="CHEBI:30013"/>
        <dbReference type="ChEBI" id="CHEBI:30616"/>
        <dbReference type="ChEBI" id="CHEBI:61977"/>
        <dbReference type="ChEBI" id="CHEBI:456216"/>
        <dbReference type="EC" id="2.7.11.1"/>
    </reaction>
</comment>
<evidence type="ECO:0000256" key="19">
    <source>
        <dbReference type="ARBA" id="ARBA00023180"/>
    </source>
</evidence>
<dbReference type="EMBL" id="JAQIZT010000008">
    <property type="protein sequence ID" value="KAJ6986801.1"/>
    <property type="molecule type" value="Genomic_DNA"/>
</dbReference>
<dbReference type="Gene3D" id="3.80.10.10">
    <property type="entry name" value="Ribonuclease Inhibitor"/>
    <property type="match status" value="3"/>
</dbReference>
<dbReference type="GO" id="GO:0004674">
    <property type="term" value="F:protein serine/threonine kinase activity"/>
    <property type="evidence" value="ECO:0007669"/>
    <property type="project" value="UniProtKB-KW"/>
</dbReference>
<evidence type="ECO:0000256" key="4">
    <source>
        <dbReference type="ARBA" id="ARBA00012513"/>
    </source>
</evidence>
<dbReference type="Pfam" id="PF00069">
    <property type="entry name" value="Pkinase"/>
    <property type="match status" value="1"/>
</dbReference>
<evidence type="ECO:0000256" key="18">
    <source>
        <dbReference type="ARBA" id="ARBA00023170"/>
    </source>
</evidence>
<evidence type="ECO:0000256" key="9">
    <source>
        <dbReference type="ARBA" id="ARBA00022679"/>
    </source>
</evidence>
<keyword evidence="12" id="KW-0677">Repeat</keyword>
<dbReference type="Proteomes" id="UP001164929">
    <property type="component" value="Chromosome 8"/>
</dbReference>
<comment type="catalytic activity">
    <reaction evidence="21">
        <text>L-seryl-[protein] + ATP = O-phospho-L-seryl-[protein] + ADP + H(+)</text>
        <dbReference type="Rhea" id="RHEA:17989"/>
        <dbReference type="Rhea" id="RHEA-COMP:9863"/>
        <dbReference type="Rhea" id="RHEA-COMP:11604"/>
        <dbReference type="ChEBI" id="CHEBI:15378"/>
        <dbReference type="ChEBI" id="CHEBI:29999"/>
        <dbReference type="ChEBI" id="CHEBI:30616"/>
        <dbReference type="ChEBI" id="CHEBI:83421"/>
        <dbReference type="ChEBI" id="CHEBI:456216"/>
        <dbReference type="EC" id="2.7.11.1"/>
    </reaction>
</comment>
<dbReference type="FunFam" id="3.80.10.10:FF:000095">
    <property type="entry name" value="LRR receptor-like serine/threonine-protein kinase GSO1"/>
    <property type="match status" value="1"/>
</dbReference>
<organism evidence="25 26">
    <name type="scientific">Populus alba x Populus x berolinensis</name>
    <dbReference type="NCBI Taxonomy" id="444605"/>
    <lineage>
        <taxon>Eukaryota</taxon>
        <taxon>Viridiplantae</taxon>
        <taxon>Streptophyta</taxon>
        <taxon>Embryophyta</taxon>
        <taxon>Tracheophyta</taxon>
        <taxon>Spermatophyta</taxon>
        <taxon>Magnoliopsida</taxon>
        <taxon>eudicotyledons</taxon>
        <taxon>Gunneridae</taxon>
        <taxon>Pentapetalae</taxon>
        <taxon>rosids</taxon>
        <taxon>fabids</taxon>
        <taxon>Malpighiales</taxon>
        <taxon>Salicaceae</taxon>
        <taxon>Saliceae</taxon>
        <taxon>Populus</taxon>
    </lineage>
</organism>
<evidence type="ECO:0000256" key="16">
    <source>
        <dbReference type="ARBA" id="ARBA00022989"/>
    </source>
</evidence>
<keyword evidence="11" id="KW-0732">Signal</keyword>
<evidence type="ECO:0000256" key="10">
    <source>
        <dbReference type="ARBA" id="ARBA00022692"/>
    </source>
</evidence>
<dbReference type="Pfam" id="PF13855">
    <property type="entry name" value="LRR_8"/>
    <property type="match status" value="1"/>
</dbReference>
<sequence length="1042" mass="113521">MKLIYHIFKIEAIRMIMSKMEIPGLSSNKPYSLFLLIIQFSIASCLLVGNETDRLSLLAFKTQISDPLGKLSSWNESLHLCEWSGVICGRKHRRVVELDLHSSQLAGSLSPHIGNLSFLRILNLEINSFSYLIPQELGRLFRIQELSLGNNTFSGEIPVNISRCTNLLSIELASNNLTGKLPAEFGSLSKLQALNFQHNHLFGEIPPSYGNLSELQIIRGVRNNLQGGIPDSIGQLKRLADFTFGVNGLGGTIPSSIYNMSSLVRFSAPLNQLYGILPPELGLTLPNLDTFNIHSNQFRGLIPSTLSNASKISDLQLRNNSFSGKVPSLAGLHNLQRLVLNFNNLGNNEDDDLGFLYPLANTTSLEILAINHNNFGGVLPAIVCNFSTKLRIMIIGENNLRGSIPTEIGKLIGLDTLGLELNQLTGIIPSSIGKLQRLGVFNINGNKISGNIPSSLGNITSLLEVYFFANNLQGRIPSSLGNCQNLLILRLDQNNLSGSIPKEVVGISSLSMYLDLAENQLTGPLPSEVGKLVHLGGLNVYKNRLSGEIPGILSSCVSLEYLNLGANFFQGSIPESLSSLRALQILDLSHNNLSGKIPKFLAEFKLLTSLDLSFNNLEGEVPVQGVFARASGFSMLGNKKLCGGMPQLNLSRCTSKKSRKLKSSTKMKLIIAIPCGFVGIILLVSYMLFFLLKEKKSRPASGSPWESTFQRVAYEDLLQATNGFSPANLIGAGSFGSVYKGILRSDGAAVAVKVFNLLREGASKSFMAECAALINIRHRNLVKVLTACSGIDFQGNDFKALVYEFMVNGSLEEWLHPVQISDEAHERRDLSLLQRLNIAIDVASALDYLHNHCQIAVVHCDLKPSNVLLDGDMTARVGDFGLARLLPQASHQLCLDQASSIGLKGTVGYAAPEYGLGSEVSPYGDVYSYGILLLEVFTGRRPTDGLFKDGLNLHNFAKTALPISVAEVLDPVLVPEAEETSGDASRRMNHNGNHMECLAAIVKVGVACSAEFPRERMEISSVAVELRRIRHVLLGPQTHGKR</sequence>
<evidence type="ECO:0000256" key="12">
    <source>
        <dbReference type="ARBA" id="ARBA00022737"/>
    </source>
</evidence>
<dbReference type="PANTHER" id="PTHR27008">
    <property type="entry name" value="OS04G0122200 PROTEIN"/>
    <property type="match status" value="1"/>
</dbReference>
<dbReference type="GO" id="GO:0005524">
    <property type="term" value="F:ATP binding"/>
    <property type="evidence" value="ECO:0007669"/>
    <property type="project" value="UniProtKB-UniRule"/>
</dbReference>
<dbReference type="PROSITE" id="PS00108">
    <property type="entry name" value="PROTEIN_KINASE_ST"/>
    <property type="match status" value="1"/>
</dbReference>
<evidence type="ECO:0000256" key="11">
    <source>
        <dbReference type="ARBA" id="ARBA00022729"/>
    </source>
</evidence>
<dbReference type="InterPro" id="IPR017441">
    <property type="entry name" value="Protein_kinase_ATP_BS"/>
</dbReference>
<dbReference type="SMART" id="SM00220">
    <property type="entry name" value="S_TKc"/>
    <property type="match status" value="1"/>
</dbReference>
<evidence type="ECO:0000256" key="8">
    <source>
        <dbReference type="ARBA" id="ARBA00022614"/>
    </source>
</evidence>
<accession>A0AAD6MJK5</accession>
<keyword evidence="9" id="KW-0808">Transferase</keyword>
<dbReference type="AlphaFoldDB" id="A0AAD6MJK5"/>
<dbReference type="SUPFAM" id="SSF56112">
    <property type="entry name" value="Protein kinase-like (PK-like)"/>
    <property type="match status" value="1"/>
</dbReference>
<evidence type="ECO:0000313" key="26">
    <source>
        <dbReference type="Proteomes" id="UP001164929"/>
    </source>
</evidence>
<evidence type="ECO:0000256" key="1">
    <source>
        <dbReference type="ARBA" id="ARBA00004162"/>
    </source>
</evidence>